<name>A0A6V8PKE8_9ACTN</name>
<evidence type="ECO:0000256" key="6">
    <source>
        <dbReference type="NCBIfam" id="TIGR00112"/>
    </source>
</evidence>
<keyword evidence="5 7" id="KW-0641">Proline biosynthesis</keyword>
<dbReference type="EMBL" id="BLSA01000144">
    <property type="protein sequence ID" value="GFP32748.1"/>
    <property type="molecule type" value="Genomic_DNA"/>
</dbReference>
<dbReference type="InterPro" id="IPR028939">
    <property type="entry name" value="P5C_Rdtase_cat_N"/>
</dbReference>
<dbReference type="GO" id="GO:0055129">
    <property type="term" value="P:L-proline biosynthetic process"/>
    <property type="evidence" value="ECO:0007669"/>
    <property type="project" value="UniProtKB-UniRule"/>
</dbReference>
<evidence type="ECO:0000313" key="11">
    <source>
        <dbReference type="Proteomes" id="UP000568877"/>
    </source>
</evidence>
<comment type="similarity">
    <text evidence="1 5 7">Belongs to the pyrroline-5-carboxylate reductase family.</text>
</comment>
<dbReference type="NCBIfam" id="TIGR00112">
    <property type="entry name" value="proC"/>
    <property type="match status" value="1"/>
</dbReference>
<proteinExistence type="inferred from homology"/>
<dbReference type="PIRSF" id="PIRSF000193">
    <property type="entry name" value="Pyrrol-5-carb_rd"/>
    <property type="match status" value="1"/>
</dbReference>
<dbReference type="Gene3D" id="1.10.3730.10">
    <property type="entry name" value="ProC C-terminal domain-like"/>
    <property type="match status" value="1"/>
</dbReference>
<dbReference type="GO" id="GO:0004735">
    <property type="term" value="F:pyrroline-5-carboxylate reductase activity"/>
    <property type="evidence" value="ECO:0007669"/>
    <property type="project" value="UniProtKB-UniRule"/>
</dbReference>
<dbReference type="SUPFAM" id="SSF51735">
    <property type="entry name" value="NAD(P)-binding Rossmann-fold domains"/>
    <property type="match status" value="1"/>
</dbReference>
<sequence length="276" mass="30062">MIDQRKTCFMGSGKMGEALLKGTLAAHFLHPKQVVMCDILPQRLAEIADRYGVSTSQDARTSARDSQVVILSVKPQDIRAVLKTIREVVEEDHLLISIAAGVSTTFVEEELGKKARVVRVMPNTPAMSLAGISVVSPGRYAHPEDAEYVLAFMSSVGETMLLPEENQNAAMAIHGCGPAYFSLFIESLVDAGISMGLSKEVSSKLAVETMFGSARMLKETGMEASELRRMVTSPAGTTVEALKVLEENRFRYAVIKAVERAALRAREIGEELEGER</sequence>
<protein>
    <recommendedName>
        <fullName evidence="5 6">Pyrroline-5-carboxylate reductase</fullName>
        <shortName evidence="5">P5C reductase</shortName>
        <shortName evidence="5">P5CR</shortName>
        <ecNumber evidence="5 6">1.5.1.2</ecNumber>
    </recommendedName>
    <alternativeName>
        <fullName evidence="5">PCA reductase</fullName>
    </alternativeName>
</protein>
<reference evidence="10 11" key="1">
    <citation type="journal article" date="2020" name="Front. Microbiol.">
        <title>Single-cell genomics of novel Actinobacteria with the Wood-Ljungdahl pathway discovered in a serpentinizing system.</title>
        <authorList>
            <person name="Merino N."/>
            <person name="Kawai M."/>
            <person name="Boyd E.S."/>
            <person name="Colman D.R."/>
            <person name="McGlynn S.E."/>
            <person name="Nealson K.H."/>
            <person name="Kurokawa K."/>
            <person name="Hongoh Y."/>
        </authorList>
    </citation>
    <scope>NUCLEOTIDE SEQUENCE [LARGE SCALE GENOMIC DNA]</scope>
    <source>
        <strain evidence="10 11">S42</strain>
    </source>
</reference>
<evidence type="ECO:0000259" key="8">
    <source>
        <dbReference type="Pfam" id="PF03807"/>
    </source>
</evidence>
<dbReference type="AlphaFoldDB" id="A0A6V8PKE8"/>
<organism evidence="10 11">
    <name type="scientific">Candidatus Hakubella thermalkaliphila</name>
    <dbReference type="NCBI Taxonomy" id="2754717"/>
    <lineage>
        <taxon>Bacteria</taxon>
        <taxon>Bacillati</taxon>
        <taxon>Actinomycetota</taxon>
        <taxon>Actinomycetota incertae sedis</taxon>
        <taxon>Candidatus Hakubellales</taxon>
        <taxon>Candidatus Hakubellaceae</taxon>
        <taxon>Candidatus Hakubella</taxon>
    </lineage>
</organism>
<evidence type="ECO:0000256" key="1">
    <source>
        <dbReference type="ARBA" id="ARBA00005525"/>
    </source>
</evidence>
<evidence type="ECO:0000256" key="4">
    <source>
        <dbReference type="ARBA" id="ARBA00058118"/>
    </source>
</evidence>
<evidence type="ECO:0000256" key="5">
    <source>
        <dbReference type="HAMAP-Rule" id="MF_01925"/>
    </source>
</evidence>
<evidence type="ECO:0000259" key="9">
    <source>
        <dbReference type="Pfam" id="PF14748"/>
    </source>
</evidence>
<feature type="domain" description="Pyrroline-5-carboxylate reductase dimerisation" evidence="9">
    <location>
        <begin position="164"/>
        <end position="267"/>
    </location>
</feature>
<keyword evidence="3 5" id="KW-0560">Oxidoreductase</keyword>
<dbReference type="InterPro" id="IPR053790">
    <property type="entry name" value="P5CR-like_CS"/>
</dbReference>
<keyword evidence="5 7" id="KW-0028">Amino-acid biosynthesis</keyword>
<dbReference type="Pfam" id="PF14748">
    <property type="entry name" value="P5CR_dimer"/>
    <property type="match status" value="1"/>
</dbReference>
<dbReference type="EC" id="1.5.1.2" evidence="5 6"/>
<dbReference type="InterPro" id="IPR029036">
    <property type="entry name" value="P5CR_dimer"/>
</dbReference>
<dbReference type="Gene3D" id="3.40.50.720">
    <property type="entry name" value="NAD(P)-binding Rossmann-like Domain"/>
    <property type="match status" value="1"/>
</dbReference>
<comment type="pathway">
    <text evidence="5 7">Amino-acid biosynthesis; L-proline biosynthesis; L-proline from L-glutamate 5-semialdehyde: step 1/1.</text>
</comment>
<evidence type="ECO:0000256" key="2">
    <source>
        <dbReference type="ARBA" id="ARBA00022857"/>
    </source>
</evidence>
<comment type="function">
    <text evidence="4 5">Catalyzes the reduction of 1-pyrroline-5-carboxylate (PCA) to L-proline.</text>
</comment>
<evidence type="ECO:0000256" key="3">
    <source>
        <dbReference type="ARBA" id="ARBA00023002"/>
    </source>
</evidence>
<dbReference type="InterPro" id="IPR008927">
    <property type="entry name" value="6-PGluconate_DH-like_C_sf"/>
</dbReference>
<dbReference type="PANTHER" id="PTHR11645">
    <property type="entry name" value="PYRROLINE-5-CARBOXYLATE REDUCTASE"/>
    <property type="match status" value="1"/>
</dbReference>
<dbReference type="Proteomes" id="UP000568877">
    <property type="component" value="Unassembled WGS sequence"/>
</dbReference>
<comment type="caution">
    <text evidence="10">The sequence shown here is derived from an EMBL/GenBank/DDBJ whole genome shotgun (WGS) entry which is preliminary data.</text>
</comment>
<comment type="catalytic activity">
    <reaction evidence="5 7">
        <text>L-proline + NADP(+) = (S)-1-pyrroline-5-carboxylate + NADPH + 2 H(+)</text>
        <dbReference type="Rhea" id="RHEA:14109"/>
        <dbReference type="ChEBI" id="CHEBI:15378"/>
        <dbReference type="ChEBI" id="CHEBI:17388"/>
        <dbReference type="ChEBI" id="CHEBI:57783"/>
        <dbReference type="ChEBI" id="CHEBI:58349"/>
        <dbReference type="ChEBI" id="CHEBI:60039"/>
        <dbReference type="EC" id="1.5.1.2"/>
    </reaction>
</comment>
<gene>
    <name evidence="5" type="primary">proC</name>
    <name evidence="10" type="ORF">HKBW3S42_01054</name>
</gene>
<feature type="domain" description="Pyrroline-5-carboxylate reductase catalytic N-terminal" evidence="8">
    <location>
        <begin position="8"/>
        <end position="101"/>
    </location>
</feature>
<dbReference type="UniPathway" id="UPA00098">
    <property type="reaction ID" value="UER00361"/>
</dbReference>
<evidence type="ECO:0000256" key="7">
    <source>
        <dbReference type="RuleBase" id="RU003903"/>
    </source>
</evidence>
<dbReference type="InterPro" id="IPR036291">
    <property type="entry name" value="NAD(P)-bd_dom_sf"/>
</dbReference>
<dbReference type="PANTHER" id="PTHR11645:SF0">
    <property type="entry name" value="PYRROLINE-5-CARBOXYLATE REDUCTASE 3"/>
    <property type="match status" value="1"/>
</dbReference>
<dbReference type="PROSITE" id="PS00521">
    <property type="entry name" value="P5CR"/>
    <property type="match status" value="1"/>
</dbReference>
<dbReference type="SUPFAM" id="SSF48179">
    <property type="entry name" value="6-phosphogluconate dehydrogenase C-terminal domain-like"/>
    <property type="match status" value="1"/>
</dbReference>
<dbReference type="HAMAP" id="MF_01925">
    <property type="entry name" value="P5C_reductase"/>
    <property type="match status" value="1"/>
</dbReference>
<keyword evidence="2 5" id="KW-0521">NADP</keyword>
<keyword evidence="5" id="KW-0963">Cytoplasm</keyword>
<dbReference type="FunFam" id="1.10.3730.10:FF:000001">
    <property type="entry name" value="Pyrroline-5-carboxylate reductase"/>
    <property type="match status" value="1"/>
</dbReference>
<accession>A0A6V8PKE8</accession>
<evidence type="ECO:0000313" key="10">
    <source>
        <dbReference type="EMBL" id="GFP32748.1"/>
    </source>
</evidence>
<dbReference type="GO" id="GO:0005737">
    <property type="term" value="C:cytoplasm"/>
    <property type="evidence" value="ECO:0007669"/>
    <property type="project" value="UniProtKB-SubCell"/>
</dbReference>
<comment type="catalytic activity">
    <reaction evidence="5">
        <text>L-proline + NAD(+) = (S)-1-pyrroline-5-carboxylate + NADH + 2 H(+)</text>
        <dbReference type="Rhea" id="RHEA:14105"/>
        <dbReference type="ChEBI" id="CHEBI:15378"/>
        <dbReference type="ChEBI" id="CHEBI:17388"/>
        <dbReference type="ChEBI" id="CHEBI:57540"/>
        <dbReference type="ChEBI" id="CHEBI:57945"/>
        <dbReference type="ChEBI" id="CHEBI:60039"/>
        <dbReference type="EC" id="1.5.1.2"/>
    </reaction>
</comment>
<dbReference type="Pfam" id="PF03807">
    <property type="entry name" value="F420_oxidored"/>
    <property type="match status" value="1"/>
</dbReference>
<dbReference type="InterPro" id="IPR000304">
    <property type="entry name" value="Pyrroline-COOH_reductase"/>
</dbReference>
<comment type="subcellular location">
    <subcellularLocation>
        <location evidence="5">Cytoplasm</location>
    </subcellularLocation>
</comment>